<dbReference type="EMBL" id="JACTNZ010000006">
    <property type="protein sequence ID" value="KAG5543359.1"/>
    <property type="molecule type" value="Genomic_DNA"/>
</dbReference>
<sequence length="125" mass="13744">MSFPCLISSICRATKGLAAKYFKNDEAKPSDIDSSILQKSAAHSSRRRGALLTEPLANASVNTWLKKIFCLEVAMAKGQQKIKREVHQIERNQRQLAYQNKWLYGQVTSQSSATLSGARVSGDGG</sequence>
<organism evidence="1 2">
    <name type="scientific">Rhododendron griersonianum</name>
    <dbReference type="NCBI Taxonomy" id="479676"/>
    <lineage>
        <taxon>Eukaryota</taxon>
        <taxon>Viridiplantae</taxon>
        <taxon>Streptophyta</taxon>
        <taxon>Embryophyta</taxon>
        <taxon>Tracheophyta</taxon>
        <taxon>Spermatophyta</taxon>
        <taxon>Magnoliopsida</taxon>
        <taxon>eudicotyledons</taxon>
        <taxon>Gunneridae</taxon>
        <taxon>Pentapetalae</taxon>
        <taxon>asterids</taxon>
        <taxon>Ericales</taxon>
        <taxon>Ericaceae</taxon>
        <taxon>Ericoideae</taxon>
        <taxon>Rhodoreae</taxon>
        <taxon>Rhododendron</taxon>
    </lineage>
</organism>
<comment type="caution">
    <text evidence="1">The sequence shown here is derived from an EMBL/GenBank/DDBJ whole genome shotgun (WGS) entry which is preliminary data.</text>
</comment>
<protein>
    <submittedName>
        <fullName evidence="1">Uncharacterized protein</fullName>
    </submittedName>
</protein>
<dbReference type="Proteomes" id="UP000823749">
    <property type="component" value="Chromosome 6"/>
</dbReference>
<evidence type="ECO:0000313" key="2">
    <source>
        <dbReference type="Proteomes" id="UP000823749"/>
    </source>
</evidence>
<keyword evidence="2" id="KW-1185">Reference proteome</keyword>
<accession>A0AAV6JT48</accession>
<gene>
    <name evidence="1" type="ORF">RHGRI_016179</name>
</gene>
<name>A0AAV6JT48_9ERIC</name>
<evidence type="ECO:0000313" key="1">
    <source>
        <dbReference type="EMBL" id="KAG5543359.1"/>
    </source>
</evidence>
<reference evidence="1 2" key="1">
    <citation type="submission" date="2020-08" db="EMBL/GenBank/DDBJ databases">
        <title>Plant Genome Project.</title>
        <authorList>
            <person name="Zhang R.-G."/>
        </authorList>
    </citation>
    <scope>NUCLEOTIDE SEQUENCE [LARGE SCALE GENOMIC DNA]</scope>
    <source>
        <strain evidence="1">WSP0</strain>
        <tissue evidence="1">Leaf</tissue>
    </source>
</reference>
<proteinExistence type="predicted"/>
<dbReference type="AlphaFoldDB" id="A0AAV6JT48"/>